<dbReference type="InterPro" id="IPR024990">
    <property type="entry name" value="Apc1"/>
</dbReference>
<dbReference type="GO" id="GO:0007091">
    <property type="term" value="P:metaphase/anaphase transition of mitotic cell cycle"/>
    <property type="evidence" value="ECO:0007669"/>
    <property type="project" value="TreeGrafter"/>
</dbReference>
<feature type="region of interest" description="Disordered" evidence="4">
    <location>
        <begin position="1"/>
        <end position="28"/>
    </location>
</feature>
<protein>
    <submittedName>
        <fullName evidence="6">Uncharacterized protein</fullName>
    </submittedName>
</protein>
<evidence type="ECO:0000256" key="2">
    <source>
        <dbReference type="ARBA" id="ARBA00022776"/>
    </source>
</evidence>
<keyword evidence="2" id="KW-0498">Mitosis</keyword>
<name>A0AAD5GT51_AMBAR</name>
<reference evidence="6" key="1">
    <citation type="submission" date="2022-06" db="EMBL/GenBank/DDBJ databases">
        <title>Uncovering the hologenomic basis of an extraordinary plant invasion.</title>
        <authorList>
            <person name="Bieker V.C."/>
            <person name="Martin M.D."/>
            <person name="Gilbert T."/>
            <person name="Hodgins K."/>
            <person name="Battlay P."/>
            <person name="Petersen B."/>
            <person name="Wilson J."/>
        </authorList>
    </citation>
    <scope>NUCLEOTIDE SEQUENCE</scope>
    <source>
        <strain evidence="6">AA19_3_7</strain>
        <tissue evidence="6">Leaf</tissue>
    </source>
</reference>
<evidence type="ECO:0000313" key="6">
    <source>
        <dbReference type="EMBL" id="KAI7752349.1"/>
    </source>
</evidence>
<keyword evidence="5" id="KW-1133">Transmembrane helix</keyword>
<evidence type="ECO:0000256" key="3">
    <source>
        <dbReference type="ARBA" id="ARBA00023306"/>
    </source>
</evidence>
<keyword evidence="1" id="KW-0132">Cell division</keyword>
<gene>
    <name evidence="6" type="ORF">M8C21_014836</name>
</gene>
<organism evidence="6 7">
    <name type="scientific">Ambrosia artemisiifolia</name>
    <name type="common">Common ragweed</name>
    <dbReference type="NCBI Taxonomy" id="4212"/>
    <lineage>
        <taxon>Eukaryota</taxon>
        <taxon>Viridiplantae</taxon>
        <taxon>Streptophyta</taxon>
        <taxon>Embryophyta</taxon>
        <taxon>Tracheophyta</taxon>
        <taxon>Spermatophyta</taxon>
        <taxon>Magnoliopsida</taxon>
        <taxon>eudicotyledons</taxon>
        <taxon>Gunneridae</taxon>
        <taxon>Pentapetalae</taxon>
        <taxon>asterids</taxon>
        <taxon>campanulids</taxon>
        <taxon>Asterales</taxon>
        <taxon>Asteraceae</taxon>
        <taxon>Asteroideae</taxon>
        <taxon>Heliantheae alliance</taxon>
        <taxon>Heliantheae</taxon>
        <taxon>Ambrosia</taxon>
    </lineage>
</organism>
<feature type="non-terminal residue" evidence="6">
    <location>
        <position position="1"/>
    </location>
</feature>
<dbReference type="EMBL" id="JAMZMK010005705">
    <property type="protein sequence ID" value="KAI7752349.1"/>
    <property type="molecule type" value="Genomic_DNA"/>
</dbReference>
<dbReference type="PANTHER" id="PTHR12827:SF3">
    <property type="entry name" value="ANAPHASE-PROMOTING COMPLEX SUBUNIT 1"/>
    <property type="match status" value="1"/>
</dbReference>
<dbReference type="GO" id="GO:0005680">
    <property type="term" value="C:anaphase-promoting complex"/>
    <property type="evidence" value="ECO:0007669"/>
    <property type="project" value="InterPro"/>
</dbReference>
<dbReference type="GO" id="GO:0051301">
    <property type="term" value="P:cell division"/>
    <property type="evidence" value="ECO:0007669"/>
    <property type="project" value="UniProtKB-KW"/>
</dbReference>
<keyword evidence="5" id="KW-0472">Membrane</keyword>
<accession>A0AAD5GT51</accession>
<evidence type="ECO:0000313" key="7">
    <source>
        <dbReference type="Proteomes" id="UP001206925"/>
    </source>
</evidence>
<keyword evidence="3" id="KW-0131">Cell cycle</keyword>
<evidence type="ECO:0000256" key="5">
    <source>
        <dbReference type="SAM" id="Phobius"/>
    </source>
</evidence>
<keyword evidence="5" id="KW-0812">Transmembrane</keyword>
<dbReference type="Proteomes" id="UP001206925">
    <property type="component" value="Unassembled WGS sequence"/>
</dbReference>
<dbReference type="GO" id="GO:0070979">
    <property type="term" value="P:protein K11-linked ubiquitination"/>
    <property type="evidence" value="ECO:0007669"/>
    <property type="project" value="TreeGrafter"/>
</dbReference>
<sequence>REIEERRRRNSISDATSDSSDSHASRDDARKIGKEVIKNNGWWTVTTKCHVWEHRWREGSEDITDIDAVYYQITKSDITTAYEKRKSRVDSRRSNLRRHLPSGARLYLPSYQPTSFLSYNITAQPYSPPNPDRRHPKGLRFRCFRHRRQRCSSFVCRFLGSLSRFYKFNSWLIVALLLMIWEVFGRRDFGFVPMARKFSSLVLLPFNSKKPRDKKLDGGKMSRTWIMYNKPEEPNITHAGLLLALGLHGHLDVLTITNIYQYYAQCPFVLYRKMDAQNKAVISLVPIQTK</sequence>
<dbReference type="GO" id="GO:0031145">
    <property type="term" value="P:anaphase-promoting complex-dependent catabolic process"/>
    <property type="evidence" value="ECO:0007669"/>
    <property type="project" value="TreeGrafter"/>
</dbReference>
<evidence type="ECO:0000256" key="1">
    <source>
        <dbReference type="ARBA" id="ARBA00022618"/>
    </source>
</evidence>
<dbReference type="AlphaFoldDB" id="A0AAD5GT51"/>
<keyword evidence="7" id="KW-1185">Reference proteome</keyword>
<evidence type="ECO:0000256" key="4">
    <source>
        <dbReference type="SAM" id="MobiDB-lite"/>
    </source>
</evidence>
<dbReference type="PANTHER" id="PTHR12827">
    <property type="entry name" value="MEIOTIC CHECKPOINT REGULATOR TSG24 FAMILY MEMBER"/>
    <property type="match status" value="1"/>
</dbReference>
<dbReference type="GO" id="GO:0060090">
    <property type="term" value="F:molecular adaptor activity"/>
    <property type="evidence" value="ECO:0007669"/>
    <property type="project" value="TreeGrafter"/>
</dbReference>
<feature type="transmembrane region" description="Helical" evidence="5">
    <location>
        <begin position="165"/>
        <end position="184"/>
    </location>
</feature>
<proteinExistence type="predicted"/>
<comment type="caution">
    <text evidence="6">The sequence shown here is derived from an EMBL/GenBank/DDBJ whole genome shotgun (WGS) entry which is preliminary data.</text>
</comment>